<name>A0AAE9GYX9_9NEIS</name>
<evidence type="ECO:0000256" key="4">
    <source>
        <dbReference type="ARBA" id="ARBA00049194"/>
    </source>
</evidence>
<dbReference type="KEGG" id="usu:LVJ78_05270"/>
<evidence type="ECO:0000256" key="6">
    <source>
        <dbReference type="RuleBase" id="RU003345"/>
    </source>
</evidence>
<dbReference type="EC" id="1.2.1.3" evidence="3"/>
<comment type="similarity">
    <text evidence="1 6">Belongs to the aldehyde dehydrogenase family.</text>
</comment>
<reference evidence="9" key="3">
    <citation type="journal article" date="2022" name="Res Sq">
        <title>Evolution of multicellular longitudinally dividing oral cavity symbionts (Neisseriaceae).</title>
        <authorList>
            <person name="Nyongesa S."/>
            <person name="Weber P."/>
            <person name="Bernet E."/>
            <person name="Pullido F."/>
            <person name="Nieckarz M."/>
            <person name="Delaby M."/>
            <person name="Nieves C."/>
            <person name="Viehboeck T."/>
            <person name="Krause N."/>
            <person name="Rivera-Millot A."/>
            <person name="Nakamura A."/>
            <person name="Vischer N."/>
            <person name="VanNieuwenhze M."/>
            <person name="Brun Y."/>
            <person name="Cava F."/>
            <person name="Bulgheresi S."/>
            <person name="Veyrier F."/>
        </authorList>
    </citation>
    <scope>NUCLEOTIDE SEQUENCE</scope>
    <source>
        <strain evidence="9">1258/02</strain>
    </source>
</reference>
<evidence type="ECO:0000256" key="1">
    <source>
        <dbReference type="ARBA" id="ARBA00009986"/>
    </source>
</evidence>
<dbReference type="AlphaFoldDB" id="A0AAE9GYX9"/>
<dbReference type="EMBL" id="SLXE01000002">
    <property type="protein sequence ID" value="TCP10215.1"/>
    <property type="molecule type" value="Genomic_DNA"/>
</dbReference>
<gene>
    <name evidence="8" type="ORF">EV680_102113</name>
    <name evidence="9" type="ORF">LVJ78_05270</name>
</gene>
<reference evidence="9" key="2">
    <citation type="submission" date="2021-12" db="EMBL/GenBank/DDBJ databases">
        <authorList>
            <person name="Veyrier F.J."/>
        </authorList>
    </citation>
    <scope>NUCLEOTIDE SEQUENCE</scope>
    <source>
        <strain evidence="9">1258/02</strain>
    </source>
</reference>
<reference evidence="8 10" key="1">
    <citation type="submission" date="2019-03" db="EMBL/GenBank/DDBJ databases">
        <title>Genomic Encyclopedia of Type Strains, Phase IV (KMG-IV): sequencing the most valuable type-strain genomes for metagenomic binning, comparative biology and taxonomic classification.</title>
        <authorList>
            <person name="Goeker M."/>
        </authorList>
    </citation>
    <scope>NUCLEOTIDE SEQUENCE [LARGE SCALE GENOMIC DNA]</scope>
    <source>
        <strain evidence="8 10">DSM 17474</strain>
    </source>
</reference>
<dbReference type="GO" id="GO:0004029">
    <property type="term" value="F:aldehyde dehydrogenase (NAD+) activity"/>
    <property type="evidence" value="ECO:0007669"/>
    <property type="project" value="UniProtKB-EC"/>
</dbReference>
<dbReference type="InterPro" id="IPR015590">
    <property type="entry name" value="Aldehyde_DH_dom"/>
</dbReference>
<keyword evidence="10" id="KW-1185">Reference proteome</keyword>
<comment type="catalytic activity">
    <reaction evidence="4">
        <text>an aldehyde + NAD(+) + H2O = a carboxylate + NADH + 2 H(+)</text>
        <dbReference type="Rhea" id="RHEA:16185"/>
        <dbReference type="ChEBI" id="CHEBI:15377"/>
        <dbReference type="ChEBI" id="CHEBI:15378"/>
        <dbReference type="ChEBI" id="CHEBI:17478"/>
        <dbReference type="ChEBI" id="CHEBI:29067"/>
        <dbReference type="ChEBI" id="CHEBI:57540"/>
        <dbReference type="ChEBI" id="CHEBI:57945"/>
        <dbReference type="EC" id="1.2.1.3"/>
    </reaction>
</comment>
<feature type="domain" description="Aldehyde dehydrogenase" evidence="7">
    <location>
        <begin position="15"/>
        <end position="470"/>
    </location>
</feature>
<feature type="active site" evidence="5">
    <location>
        <position position="244"/>
    </location>
</feature>
<keyword evidence="2 6" id="KW-0560">Oxidoreductase</keyword>
<dbReference type="InterPro" id="IPR016163">
    <property type="entry name" value="Ald_DH_C"/>
</dbReference>
<dbReference type="Pfam" id="PF00171">
    <property type="entry name" value="Aldedh"/>
    <property type="match status" value="1"/>
</dbReference>
<evidence type="ECO:0000313" key="8">
    <source>
        <dbReference type="EMBL" id="TCP10215.1"/>
    </source>
</evidence>
<dbReference type="InterPro" id="IPR016160">
    <property type="entry name" value="Ald_DH_CS_CYS"/>
</dbReference>
<organism evidence="9 11">
    <name type="scientific">Uruburuella suis</name>
    <dbReference type="NCBI Taxonomy" id="252130"/>
    <lineage>
        <taxon>Bacteria</taxon>
        <taxon>Pseudomonadati</taxon>
        <taxon>Pseudomonadota</taxon>
        <taxon>Betaproteobacteria</taxon>
        <taxon>Neisseriales</taxon>
        <taxon>Neisseriaceae</taxon>
        <taxon>Uruburuella</taxon>
    </lineage>
</organism>
<dbReference type="CDD" id="cd07138">
    <property type="entry name" value="ALDH_CddD_SSP0762"/>
    <property type="match status" value="1"/>
</dbReference>
<dbReference type="PANTHER" id="PTHR42804">
    <property type="entry name" value="ALDEHYDE DEHYDROGENASE"/>
    <property type="match status" value="1"/>
</dbReference>
<dbReference type="InterPro" id="IPR029510">
    <property type="entry name" value="Ald_DH_CS_GLU"/>
</dbReference>
<dbReference type="EMBL" id="CP091507">
    <property type="protein sequence ID" value="UOO80408.1"/>
    <property type="molecule type" value="Genomic_DNA"/>
</dbReference>
<protein>
    <recommendedName>
        <fullName evidence="3">aldehyde dehydrogenase (NAD(+))</fullName>
        <ecNumber evidence="3">1.2.1.3</ecNumber>
    </recommendedName>
</protein>
<evidence type="ECO:0000313" key="11">
    <source>
        <dbReference type="Proteomes" id="UP000829756"/>
    </source>
</evidence>
<evidence type="ECO:0000313" key="9">
    <source>
        <dbReference type="EMBL" id="UOO80408.1"/>
    </source>
</evidence>
<evidence type="ECO:0000256" key="3">
    <source>
        <dbReference type="ARBA" id="ARBA00024226"/>
    </source>
</evidence>
<dbReference type="InterPro" id="IPR016162">
    <property type="entry name" value="Ald_DH_N"/>
</dbReference>
<dbReference type="FunFam" id="3.40.309.10:FF:000012">
    <property type="entry name" value="Betaine aldehyde dehydrogenase"/>
    <property type="match status" value="1"/>
</dbReference>
<dbReference type="SUPFAM" id="SSF53720">
    <property type="entry name" value="ALDH-like"/>
    <property type="match status" value="1"/>
</dbReference>
<sequence>MKHLDKIYINGEFVTPHGSEIMDLFSPVSNEKVADVRLADEMDTRKAIAAAKEALKTFSQTSKEERIGYLEKLHAALKAREQDLIDVMVDEYGGASAFVEMIMPYSIDDFKEMAGVVKDFDFEPKAGHSKVRLQAAGVVGIIIPWNMSNGFICTKVASAIGAGCTVVIKPAELSAQQTQVMMECIHAAGIPKGVVNILHGTGPVVGNELTVNPDVNKISFTGSTGVGKTIAKGAADTMKRVTLELGGKSPNIILDDADFADAIPKAIFAAYLNSGQACAAATRLLVPAKRLDEVNAIAKATIEQAVKVGDPKDKSVNIGPMVSRKQWETIQGYIHSGIEQGATLLTGGLGKPEGLETGNFVKPTIFTNVNNKMRIAQEEIFGPVLCIIPYEDDADAIKIANDTPYGLCSYITSADKNRAYELAKHIDAGRVCINNVLHDPLAPFGGFKQSGVGREYGVFGLEAFLEPKAVIG</sequence>
<dbReference type="PROSITE" id="PS00687">
    <property type="entry name" value="ALDEHYDE_DEHYDR_GLU"/>
    <property type="match status" value="1"/>
</dbReference>
<proteinExistence type="inferred from homology"/>
<evidence type="ECO:0000256" key="5">
    <source>
        <dbReference type="PROSITE-ProRule" id="PRU10007"/>
    </source>
</evidence>
<accession>A0AAE9GYX9</accession>
<evidence type="ECO:0000313" key="10">
    <source>
        <dbReference type="Proteomes" id="UP000294721"/>
    </source>
</evidence>
<dbReference type="Proteomes" id="UP000829756">
    <property type="component" value="Chromosome"/>
</dbReference>
<dbReference type="RefSeq" id="WP_132952476.1">
    <property type="nucleotide sequence ID" value="NZ_CALJUB010000060.1"/>
</dbReference>
<dbReference type="PANTHER" id="PTHR42804:SF1">
    <property type="entry name" value="ALDEHYDE DEHYDROGENASE-RELATED"/>
    <property type="match status" value="1"/>
</dbReference>
<dbReference type="Proteomes" id="UP000294721">
    <property type="component" value="Unassembled WGS sequence"/>
</dbReference>
<dbReference type="InterPro" id="IPR016161">
    <property type="entry name" value="Ald_DH/histidinol_DH"/>
</dbReference>
<dbReference type="PROSITE" id="PS00070">
    <property type="entry name" value="ALDEHYDE_DEHYDR_CYS"/>
    <property type="match status" value="1"/>
</dbReference>
<dbReference type="Gene3D" id="3.40.605.10">
    <property type="entry name" value="Aldehyde Dehydrogenase, Chain A, domain 1"/>
    <property type="match status" value="1"/>
</dbReference>
<dbReference type="FunFam" id="3.40.605.10:FF:000007">
    <property type="entry name" value="NAD/NADP-dependent betaine aldehyde dehydrogenase"/>
    <property type="match status" value="1"/>
</dbReference>
<evidence type="ECO:0000256" key="2">
    <source>
        <dbReference type="ARBA" id="ARBA00023002"/>
    </source>
</evidence>
<dbReference type="Gene3D" id="3.40.309.10">
    <property type="entry name" value="Aldehyde Dehydrogenase, Chain A, domain 2"/>
    <property type="match status" value="1"/>
</dbReference>
<evidence type="ECO:0000259" key="7">
    <source>
        <dbReference type="Pfam" id="PF00171"/>
    </source>
</evidence>